<keyword evidence="8" id="KW-1185">Reference proteome</keyword>
<dbReference type="PANTHER" id="PTHR43758">
    <property type="entry name" value="7,8-DIHYDRO-8-OXOGUANINE TRIPHOSPHATASE"/>
    <property type="match status" value="1"/>
</dbReference>
<proteinExistence type="inferred from homology"/>
<evidence type="ECO:0000256" key="4">
    <source>
        <dbReference type="ARBA" id="ARBA00022801"/>
    </source>
</evidence>
<gene>
    <name evidence="7" type="ORF">OL497_04995</name>
</gene>
<keyword evidence="5" id="KW-0460">Magnesium</keyword>
<evidence type="ECO:0000256" key="5">
    <source>
        <dbReference type="ARBA" id="ARBA00022842"/>
    </source>
</evidence>
<dbReference type="Proteomes" id="UP001207742">
    <property type="component" value="Unassembled WGS sequence"/>
</dbReference>
<evidence type="ECO:0000256" key="1">
    <source>
        <dbReference type="ARBA" id="ARBA00001946"/>
    </source>
</evidence>
<dbReference type="PROSITE" id="PS51462">
    <property type="entry name" value="NUDIX"/>
    <property type="match status" value="1"/>
</dbReference>
<reference evidence="7 8" key="1">
    <citation type="submission" date="2022-10" db="EMBL/GenBank/DDBJ databases">
        <title>Chitinophaga nivalis PC15 sp. nov., isolated from Pyeongchang county, South Korea.</title>
        <authorList>
            <person name="Trinh H.N."/>
        </authorList>
    </citation>
    <scope>NUCLEOTIDE SEQUENCE [LARGE SCALE GENOMIC DNA]</scope>
    <source>
        <strain evidence="7 8">PC14</strain>
    </source>
</reference>
<dbReference type="Gene3D" id="3.90.79.10">
    <property type="entry name" value="Nucleoside Triphosphate Pyrophosphohydrolase"/>
    <property type="match status" value="1"/>
</dbReference>
<dbReference type="EMBL" id="JAPDNS010000001">
    <property type="protein sequence ID" value="MCW3483237.1"/>
    <property type="molecule type" value="Genomic_DNA"/>
</dbReference>
<feature type="domain" description="Nudix hydrolase" evidence="6">
    <location>
        <begin position="2"/>
        <end position="127"/>
    </location>
</feature>
<evidence type="ECO:0000256" key="2">
    <source>
        <dbReference type="ARBA" id="ARBA00005582"/>
    </source>
</evidence>
<dbReference type="PANTHER" id="PTHR43758:SF2">
    <property type="entry name" value="OXIDIZED PURINE NUCLEOSIDE TRIPHOSPHATE HYDROLASE"/>
    <property type="match status" value="1"/>
</dbReference>
<comment type="caution">
    <text evidence="7">The sequence shown here is derived from an EMBL/GenBank/DDBJ whole genome shotgun (WGS) entry which is preliminary data.</text>
</comment>
<keyword evidence="4" id="KW-0378">Hydrolase</keyword>
<protein>
    <submittedName>
        <fullName evidence="7">NUDIX domain-containing protein</fullName>
    </submittedName>
</protein>
<evidence type="ECO:0000313" key="7">
    <source>
        <dbReference type="EMBL" id="MCW3483237.1"/>
    </source>
</evidence>
<dbReference type="InterPro" id="IPR020084">
    <property type="entry name" value="NUDIX_hydrolase_CS"/>
</dbReference>
<evidence type="ECO:0000313" key="8">
    <source>
        <dbReference type="Proteomes" id="UP001207742"/>
    </source>
</evidence>
<comment type="cofactor">
    <cofactor evidence="1">
        <name>Mg(2+)</name>
        <dbReference type="ChEBI" id="CHEBI:18420"/>
    </cofactor>
</comment>
<dbReference type="SUPFAM" id="SSF55811">
    <property type="entry name" value="Nudix"/>
    <property type="match status" value="1"/>
</dbReference>
<dbReference type="PROSITE" id="PS00893">
    <property type="entry name" value="NUDIX_BOX"/>
    <property type="match status" value="1"/>
</dbReference>
<comment type="similarity">
    <text evidence="2">Belongs to the Nudix hydrolase family.</text>
</comment>
<evidence type="ECO:0000256" key="3">
    <source>
        <dbReference type="ARBA" id="ARBA00022723"/>
    </source>
</evidence>
<dbReference type="RefSeq" id="WP_264728372.1">
    <property type="nucleotide sequence ID" value="NZ_JAPDNR010000001.1"/>
</dbReference>
<dbReference type="InterPro" id="IPR000086">
    <property type="entry name" value="NUDIX_hydrolase_dom"/>
</dbReference>
<sequence length="140" mass="15925">MNYIDCVGLIVVENRKLLLAFSKNKKAWYLPGGKVDAGESGVSALQREIKEELNMELAAEELQWYYYITAPAFGEQQLLMKQHCYRYELRQVPQPTSEIEAIHYFSLAEYRKETHQVPGVLLAFAKLQEDGLVDGDPAGV</sequence>
<dbReference type="InterPro" id="IPR015797">
    <property type="entry name" value="NUDIX_hydrolase-like_dom_sf"/>
</dbReference>
<keyword evidence="3" id="KW-0479">Metal-binding</keyword>
<accession>A0ABT3IH12</accession>
<organism evidence="7 8">
    <name type="scientific">Chitinophaga nivalis</name>
    <dbReference type="NCBI Taxonomy" id="2991709"/>
    <lineage>
        <taxon>Bacteria</taxon>
        <taxon>Pseudomonadati</taxon>
        <taxon>Bacteroidota</taxon>
        <taxon>Chitinophagia</taxon>
        <taxon>Chitinophagales</taxon>
        <taxon>Chitinophagaceae</taxon>
        <taxon>Chitinophaga</taxon>
    </lineage>
</organism>
<name>A0ABT3IH12_9BACT</name>
<dbReference type="Pfam" id="PF00293">
    <property type="entry name" value="NUDIX"/>
    <property type="match status" value="1"/>
</dbReference>
<evidence type="ECO:0000259" key="6">
    <source>
        <dbReference type="PROSITE" id="PS51462"/>
    </source>
</evidence>
<dbReference type="CDD" id="cd04690">
    <property type="entry name" value="NUDIX_Hydrolase"/>
    <property type="match status" value="1"/>
</dbReference>